<dbReference type="Gene3D" id="3.30.700.10">
    <property type="entry name" value="Glycoprotein, Type 4 Pilin"/>
    <property type="match status" value="1"/>
</dbReference>
<dbReference type="NCBIfam" id="TIGR02532">
    <property type="entry name" value="IV_pilin_GFxxxE"/>
    <property type="match status" value="1"/>
</dbReference>
<keyword evidence="1" id="KW-0472">Membrane</keyword>
<gene>
    <name evidence="3" type="ORF">FYJ85_04890</name>
</gene>
<dbReference type="InterPro" id="IPR012902">
    <property type="entry name" value="N_methyl_site"/>
</dbReference>
<feature type="domain" description="DUF1559" evidence="2">
    <location>
        <begin position="33"/>
        <end position="77"/>
    </location>
</feature>
<feature type="transmembrane region" description="Helical" evidence="1">
    <location>
        <begin position="6"/>
        <end position="31"/>
    </location>
</feature>
<evidence type="ECO:0000313" key="3">
    <source>
        <dbReference type="EMBL" id="MST96382.1"/>
    </source>
</evidence>
<dbReference type="InterPro" id="IPR027558">
    <property type="entry name" value="Pre_pil_HX9DG_C"/>
</dbReference>
<keyword evidence="1" id="KW-1133">Transmembrane helix</keyword>
<dbReference type="RefSeq" id="WP_154417158.1">
    <property type="nucleotide sequence ID" value="NZ_DBFCGB010000137.1"/>
</dbReference>
<keyword evidence="4" id="KW-1185">Reference proteome</keyword>
<dbReference type="NCBIfam" id="TIGR04294">
    <property type="entry name" value="pre_pil_HX9DG"/>
    <property type="match status" value="1"/>
</dbReference>
<dbReference type="AlphaFoldDB" id="A0A844G0A4"/>
<dbReference type="Proteomes" id="UP000435649">
    <property type="component" value="Unassembled WGS sequence"/>
</dbReference>
<evidence type="ECO:0000313" key="4">
    <source>
        <dbReference type="Proteomes" id="UP000435649"/>
    </source>
</evidence>
<keyword evidence="1" id="KW-0812">Transmembrane</keyword>
<accession>A0A844G0A4</accession>
<reference evidence="3 4" key="1">
    <citation type="submission" date="2019-08" db="EMBL/GenBank/DDBJ databases">
        <title>In-depth cultivation of the pig gut microbiome towards novel bacterial diversity and tailored functional studies.</title>
        <authorList>
            <person name="Wylensek D."/>
            <person name="Hitch T.C.A."/>
            <person name="Clavel T."/>
        </authorList>
    </citation>
    <scope>NUCLEOTIDE SEQUENCE [LARGE SCALE GENOMIC DNA]</scope>
    <source>
        <strain evidence="3 4">BBE-744-WT-12</strain>
    </source>
</reference>
<dbReference type="Pfam" id="PF07596">
    <property type="entry name" value="SBP_bac_10"/>
    <property type="match status" value="1"/>
</dbReference>
<dbReference type="EMBL" id="VUNS01000003">
    <property type="protein sequence ID" value="MST96382.1"/>
    <property type="molecule type" value="Genomic_DNA"/>
</dbReference>
<evidence type="ECO:0000256" key="1">
    <source>
        <dbReference type="SAM" id="Phobius"/>
    </source>
</evidence>
<dbReference type="InterPro" id="IPR045584">
    <property type="entry name" value="Pilin-like"/>
</dbReference>
<evidence type="ECO:0000259" key="2">
    <source>
        <dbReference type="Pfam" id="PF07596"/>
    </source>
</evidence>
<proteinExistence type="predicted"/>
<dbReference type="PANTHER" id="PTHR30093">
    <property type="entry name" value="GENERAL SECRETION PATHWAY PROTEIN G"/>
    <property type="match status" value="1"/>
</dbReference>
<dbReference type="SUPFAM" id="SSF54523">
    <property type="entry name" value="Pili subunits"/>
    <property type="match status" value="1"/>
</dbReference>
<protein>
    <submittedName>
        <fullName evidence="3">DUF1559 domain-containing protein</fullName>
    </submittedName>
</protein>
<organism evidence="3 4">
    <name type="scientific">Victivallis lenta</name>
    <dbReference type="NCBI Taxonomy" id="2606640"/>
    <lineage>
        <taxon>Bacteria</taxon>
        <taxon>Pseudomonadati</taxon>
        <taxon>Lentisphaerota</taxon>
        <taxon>Lentisphaeria</taxon>
        <taxon>Victivallales</taxon>
        <taxon>Victivallaceae</taxon>
        <taxon>Victivallis</taxon>
    </lineage>
</organism>
<comment type="caution">
    <text evidence="3">The sequence shown here is derived from an EMBL/GenBank/DDBJ whole genome shotgun (WGS) entry which is preliminary data.</text>
</comment>
<sequence length="232" mass="25787">MRNKTFHFTLIELLIVIAIIAILAAMLLPALNRARATAKRSSCQSNLKQLMLAHIMYDTDCNAFASNGSQTKIVDGGGNSFAHFGLLQLRGYLKKLAGSSQGWRPDGVALCPAYAGDPSKGGGYAINEATIHNASLLGTNGKWISFRQCRGPSRKLFMVDGYKEINSDKFSYWFGYWKRLSWDYDTAVSDRHQSGANGAFVDGHVAWLQRTADTTWPTEMTARDSMFLYWVP</sequence>
<name>A0A844G0A4_9BACT</name>
<dbReference type="InterPro" id="IPR011453">
    <property type="entry name" value="DUF1559"/>
</dbReference>